<evidence type="ECO:0000259" key="3">
    <source>
        <dbReference type="Pfam" id="PF05116"/>
    </source>
</evidence>
<dbReference type="RefSeq" id="XP_019708371.2">
    <property type="nucleotide sequence ID" value="XM_019852812.2"/>
</dbReference>
<dbReference type="Pfam" id="PF05116">
    <property type="entry name" value="S6PP"/>
    <property type="match status" value="1"/>
</dbReference>
<gene>
    <name evidence="5" type="primary">LOC109506274</name>
</gene>
<keyword evidence="1" id="KW-0328">Glycosyltransferase</keyword>
<evidence type="ECO:0000256" key="2">
    <source>
        <dbReference type="ARBA" id="ARBA00022679"/>
    </source>
</evidence>
<dbReference type="Proteomes" id="UP000504607">
    <property type="component" value="Chromosome 9"/>
</dbReference>
<evidence type="ECO:0000313" key="4">
    <source>
        <dbReference type="Proteomes" id="UP000504607"/>
    </source>
</evidence>
<dbReference type="OrthoDB" id="784855at2759"/>
<feature type="domain" description="Sucrose phosphatase-like" evidence="3">
    <location>
        <begin position="17"/>
        <end position="97"/>
    </location>
</feature>
<dbReference type="PANTHER" id="PTHR46039">
    <property type="entry name" value="SUCROSE-PHOSPHATE SYNTHASE 3-RELATED"/>
    <property type="match status" value="1"/>
</dbReference>
<evidence type="ECO:0000256" key="1">
    <source>
        <dbReference type="ARBA" id="ARBA00022676"/>
    </source>
</evidence>
<organism evidence="4 5">
    <name type="scientific">Elaeis guineensis var. tenera</name>
    <name type="common">Oil palm</name>
    <dbReference type="NCBI Taxonomy" id="51953"/>
    <lineage>
        <taxon>Eukaryota</taxon>
        <taxon>Viridiplantae</taxon>
        <taxon>Streptophyta</taxon>
        <taxon>Embryophyta</taxon>
        <taxon>Tracheophyta</taxon>
        <taxon>Spermatophyta</taxon>
        <taxon>Magnoliopsida</taxon>
        <taxon>Liliopsida</taxon>
        <taxon>Arecaceae</taxon>
        <taxon>Arecoideae</taxon>
        <taxon>Cocoseae</taxon>
        <taxon>Elaeidinae</taxon>
        <taxon>Elaeis</taxon>
    </lineage>
</organism>
<sequence length="165" mass="18523">MMDGAEGDDLTVDDPASGSHCYAYSLSPGAKVWKIDAIRQRLRMRGFRCNLVYTQTCTRLNVMPLFASRSHALRYLSIRWDIDLSKVVVFVGEQGDTDHEELLPGLHKTLVLKGLVKHGSEKLLRDVDSYKREDVVPVENPNIVSLAEGYDVAEMQSSIEKIGTR</sequence>
<dbReference type="PANTHER" id="PTHR46039:SF1">
    <property type="entry name" value="SUCROSE-PHOSPHATE SYNTHASE 4"/>
    <property type="match status" value="1"/>
</dbReference>
<dbReference type="InterPro" id="IPR044161">
    <property type="entry name" value="SPS"/>
</dbReference>
<reference evidence="5" key="1">
    <citation type="submission" date="2025-08" db="UniProtKB">
        <authorList>
            <consortium name="RefSeq"/>
        </authorList>
    </citation>
    <scope>IDENTIFICATION</scope>
</reference>
<keyword evidence="4" id="KW-1185">Reference proteome</keyword>
<name>A0A6J0PMN5_ELAGV</name>
<dbReference type="GO" id="GO:0016757">
    <property type="term" value="F:glycosyltransferase activity"/>
    <property type="evidence" value="ECO:0007669"/>
    <property type="project" value="UniProtKB-KW"/>
</dbReference>
<evidence type="ECO:0000313" key="5">
    <source>
        <dbReference type="RefSeq" id="XP_019708371.2"/>
    </source>
</evidence>
<proteinExistence type="predicted"/>
<protein>
    <submittedName>
        <fullName evidence="5">Probable sucrose-phosphate synthase 5</fullName>
    </submittedName>
</protein>
<accession>A0A6J0PMN5</accession>
<dbReference type="InterPro" id="IPR006380">
    <property type="entry name" value="SPP-like_dom"/>
</dbReference>
<dbReference type="AlphaFoldDB" id="A0A6J0PMN5"/>
<dbReference type="InParanoid" id="A0A6J0PMN5"/>
<keyword evidence="2" id="KW-0808">Transferase</keyword>